<dbReference type="EMBL" id="JACCGK010000005">
    <property type="protein sequence ID" value="NYT72219.1"/>
    <property type="molecule type" value="Genomic_DNA"/>
</dbReference>
<dbReference type="Proteomes" id="UP000520876">
    <property type="component" value="Unassembled WGS sequence"/>
</dbReference>
<gene>
    <name evidence="2" type="ORF">HZU72_07230</name>
</gene>
<accession>A0A7Z0SP57</accession>
<dbReference type="Pfam" id="PF04248">
    <property type="entry name" value="NTP_transf_9"/>
    <property type="match status" value="1"/>
</dbReference>
<sequence>MQNARCIELYFVSQRVQKHVDGKLLADSTQALELQEQVYPPRHYFSREDVRWIYSPFRKYHLLSL</sequence>
<comment type="caution">
    <text evidence="2">The sequence shown here is derived from an EMBL/GenBank/DDBJ whole genome shotgun (WGS) entry which is preliminary data.</text>
</comment>
<feature type="domain" description="DUF427" evidence="1">
    <location>
        <begin position="18"/>
        <end position="53"/>
    </location>
</feature>
<dbReference type="AlphaFoldDB" id="A0A7Z0SP57"/>
<dbReference type="RefSeq" id="WP_180091166.1">
    <property type="nucleotide sequence ID" value="NZ_CAXAZJ010000003.1"/>
</dbReference>
<dbReference type="InterPro" id="IPR038694">
    <property type="entry name" value="DUF427_sf"/>
</dbReference>
<evidence type="ECO:0000313" key="3">
    <source>
        <dbReference type="Proteomes" id="UP000520876"/>
    </source>
</evidence>
<proteinExistence type="predicted"/>
<name>A0A7Z0SP57_9GAMM</name>
<dbReference type="Gene3D" id="2.170.150.40">
    <property type="entry name" value="Domain of unknown function (DUF427)"/>
    <property type="match status" value="1"/>
</dbReference>
<dbReference type="InterPro" id="IPR007361">
    <property type="entry name" value="DUF427"/>
</dbReference>
<evidence type="ECO:0000313" key="2">
    <source>
        <dbReference type="EMBL" id="NYT72219.1"/>
    </source>
</evidence>
<organism evidence="2 3">
    <name type="scientific">Vreelandella sedimenti</name>
    <dbReference type="NCBI Taxonomy" id="2729618"/>
    <lineage>
        <taxon>Bacteria</taxon>
        <taxon>Pseudomonadati</taxon>
        <taxon>Pseudomonadota</taxon>
        <taxon>Gammaproteobacteria</taxon>
        <taxon>Oceanospirillales</taxon>
        <taxon>Halomonadaceae</taxon>
        <taxon>Vreelandella</taxon>
    </lineage>
</organism>
<reference evidence="2 3" key="1">
    <citation type="submission" date="2020-07" db="EMBL/GenBank/DDBJ databases">
        <title>Halomonas sp. QX-2 draft genome sequence.</title>
        <authorList>
            <person name="Qiu X."/>
        </authorList>
    </citation>
    <scope>NUCLEOTIDE SEQUENCE [LARGE SCALE GENOMIC DNA]</scope>
    <source>
        <strain evidence="2 3">QX-2</strain>
    </source>
</reference>
<evidence type="ECO:0000259" key="1">
    <source>
        <dbReference type="Pfam" id="PF04248"/>
    </source>
</evidence>
<protein>
    <submittedName>
        <fullName evidence="2">DUF427 domain-containing protein</fullName>
    </submittedName>
</protein>
<keyword evidence="3" id="KW-1185">Reference proteome</keyword>